<name>A0A9X9LDL0_GULGU</name>
<dbReference type="AlphaFoldDB" id="A0A9X9LDL0"/>
<dbReference type="EMBL" id="CYRY02000954">
    <property type="protein sequence ID" value="VCW53328.1"/>
    <property type="molecule type" value="Genomic_DNA"/>
</dbReference>
<sequence length="39" mass="4393">MLAASSSWNRAWTCCRSPENRALCTAGSRQQRRGLGHSW</sequence>
<evidence type="ECO:0000313" key="1">
    <source>
        <dbReference type="EMBL" id="VCW53328.1"/>
    </source>
</evidence>
<proteinExistence type="predicted"/>
<accession>A0A9X9LDL0</accession>
<evidence type="ECO:0000313" key="2">
    <source>
        <dbReference type="Proteomes" id="UP000269945"/>
    </source>
</evidence>
<keyword evidence="2" id="KW-1185">Reference proteome</keyword>
<gene>
    <name evidence="1" type="ORF">BN2614_LOCUS1</name>
</gene>
<dbReference type="Proteomes" id="UP000269945">
    <property type="component" value="Unassembled WGS sequence"/>
</dbReference>
<reference evidence="1 2" key="1">
    <citation type="submission" date="2018-10" db="EMBL/GenBank/DDBJ databases">
        <authorList>
            <person name="Ekblom R."/>
            <person name="Jareborg N."/>
        </authorList>
    </citation>
    <scope>NUCLEOTIDE SEQUENCE [LARGE SCALE GENOMIC DNA]</scope>
    <source>
        <tissue evidence="1">Muscle</tissue>
    </source>
</reference>
<organism evidence="1 2">
    <name type="scientific">Gulo gulo</name>
    <name type="common">Wolverine</name>
    <name type="synonym">Gluton</name>
    <dbReference type="NCBI Taxonomy" id="48420"/>
    <lineage>
        <taxon>Eukaryota</taxon>
        <taxon>Metazoa</taxon>
        <taxon>Chordata</taxon>
        <taxon>Craniata</taxon>
        <taxon>Vertebrata</taxon>
        <taxon>Euteleostomi</taxon>
        <taxon>Mammalia</taxon>
        <taxon>Eutheria</taxon>
        <taxon>Laurasiatheria</taxon>
        <taxon>Carnivora</taxon>
        <taxon>Caniformia</taxon>
        <taxon>Musteloidea</taxon>
        <taxon>Mustelidae</taxon>
        <taxon>Guloninae</taxon>
        <taxon>Gulo</taxon>
    </lineage>
</organism>
<protein>
    <submittedName>
        <fullName evidence="1">Uncharacterized protein</fullName>
    </submittedName>
</protein>
<comment type="caution">
    <text evidence="1">The sequence shown here is derived from an EMBL/GenBank/DDBJ whole genome shotgun (WGS) entry which is preliminary data.</text>
</comment>